<dbReference type="RefSeq" id="WP_008106136.1">
    <property type="nucleotide sequence ID" value="NZ_FOSD01000017.1"/>
</dbReference>
<name>A0A1I4ECD4_9GAMM</name>
<proteinExistence type="predicted"/>
<dbReference type="InterPro" id="IPR000792">
    <property type="entry name" value="Tscrpt_reg_LuxR_C"/>
</dbReference>
<evidence type="ECO:0000256" key="2">
    <source>
        <dbReference type="ARBA" id="ARBA00023012"/>
    </source>
</evidence>
<dbReference type="PANTHER" id="PTHR43214">
    <property type="entry name" value="TWO-COMPONENT RESPONSE REGULATOR"/>
    <property type="match status" value="1"/>
</dbReference>
<dbReference type="PROSITE" id="PS50043">
    <property type="entry name" value="HTH_LUXR_2"/>
    <property type="match status" value="1"/>
</dbReference>
<sequence>MAVFHANKIRVVMLDDHPMMRFSFEVAATREPDITMLATFGTSKALMAWLGQSSADVLVLDYILGNDQLDGLSLIKHIRTHHPQLKILLSSSMESVAVIRAALHLGIKGYITKREETPAYFSAIRNIAAGKRSLPDDIASQLSQLPGRKRDRPILQEESNEVSRVSQLSKLLTAREAEVIRCFIDGMQVIEIAAKLNRSRKTISAHKQTGMKKLGIASDLELFKYRGDLFK</sequence>
<evidence type="ECO:0000313" key="7">
    <source>
        <dbReference type="EMBL" id="SFL03422.1"/>
    </source>
</evidence>
<dbReference type="PRINTS" id="PR00038">
    <property type="entry name" value="HTHLUXR"/>
</dbReference>
<dbReference type="PANTHER" id="PTHR43214:SF17">
    <property type="entry name" value="TRANSCRIPTIONAL REGULATORY PROTEIN RCSB"/>
    <property type="match status" value="1"/>
</dbReference>
<accession>A0A1I4ECD4</accession>
<dbReference type="Pfam" id="PF00196">
    <property type="entry name" value="GerE"/>
    <property type="match status" value="1"/>
</dbReference>
<dbReference type="Pfam" id="PF00072">
    <property type="entry name" value="Response_reg"/>
    <property type="match status" value="1"/>
</dbReference>
<dbReference type="InterPro" id="IPR058245">
    <property type="entry name" value="NreC/VraR/RcsB-like_REC"/>
</dbReference>
<keyword evidence="8" id="KW-1185">Reference proteome</keyword>
<dbReference type="InterPro" id="IPR016032">
    <property type="entry name" value="Sig_transdc_resp-reg_C-effctor"/>
</dbReference>
<comment type="caution">
    <text evidence="7">The sequence shown here is derived from an EMBL/GenBank/DDBJ whole genome shotgun (WGS) entry which is preliminary data.</text>
</comment>
<evidence type="ECO:0000313" key="8">
    <source>
        <dbReference type="Proteomes" id="UP000198841"/>
    </source>
</evidence>
<dbReference type="InterPro" id="IPR039420">
    <property type="entry name" value="WalR-like"/>
</dbReference>
<dbReference type="Proteomes" id="UP000198841">
    <property type="component" value="Unassembled WGS sequence"/>
</dbReference>
<dbReference type="Gene3D" id="3.40.50.2300">
    <property type="match status" value="1"/>
</dbReference>
<dbReference type="InterPro" id="IPR011006">
    <property type="entry name" value="CheY-like_superfamily"/>
</dbReference>
<dbReference type="Gene3D" id="1.10.10.10">
    <property type="entry name" value="Winged helix-like DNA-binding domain superfamily/Winged helix DNA-binding domain"/>
    <property type="match status" value="1"/>
</dbReference>
<organism evidence="7 8">
    <name type="scientific">Candidatus Pantoea symbiotica</name>
    <dbReference type="NCBI Taxonomy" id="1884370"/>
    <lineage>
        <taxon>Bacteria</taxon>
        <taxon>Pseudomonadati</taxon>
        <taxon>Pseudomonadota</taxon>
        <taxon>Gammaproteobacteria</taxon>
        <taxon>Enterobacterales</taxon>
        <taxon>Erwiniaceae</taxon>
        <taxon>Pantoea</taxon>
    </lineage>
</organism>
<evidence type="ECO:0000256" key="1">
    <source>
        <dbReference type="ARBA" id="ARBA00022553"/>
    </source>
</evidence>
<dbReference type="SMART" id="SM00421">
    <property type="entry name" value="HTH_LUXR"/>
    <property type="match status" value="1"/>
</dbReference>
<dbReference type="CDD" id="cd06170">
    <property type="entry name" value="LuxR_C_like"/>
    <property type="match status" value="1"/>
</dbReference>
<gene>
    <name evidence="7" type="ORF">SAMN05518863_11722</name>
</gene>
<feature type="domain" description="HTH luxR-type" evidence="5">
    <location>
        <begin position="165"/>
        <end position="230"/>
    </location>
</feature>
<evidence type="ECO:0000256" key="4">
    <source>
        <dbReference type="PROSITE-ProRule" id="PRU00169"/>
    </source>
</evidence>
<protein>
    <submittedName>
        <fullName evidence="7">Two component transcriptional regulator, LuxR family</fullName>
    </submittedName>
</protein>
<evidence type="ECO:0000256" key="3">
    <source>
        <dbReference type="ARBA" id="ARBA00023125"/>
    </source>
</evidence>
<dbReference type="EMBL" id="FOSD01000017">
    <property type="protein sequence ID" value="SFL03422.1"/>
    <property type="molecule type" value="Genomic_DNA"/>
</dbReference>
<evidence type="ECO:0000259" key="6">
    <source>
        <dbReference type="PROSITE" id="PS50110"/>
    </source>
</evidence>
<feature type="modified residue" description="4-aspartylphosphate" evidence="4">
    <location>
        <position position="61"/>
    </location>
</feature>
<dbReference type="SMART" id="SM00448">
    <property type="entry name" value="REC"/>
    <property type="match status" value="1"/>
</dbReference>
<keyword evidence="2" id="KW-0902">Two-component regulatory system</keyword>
<feature type="domain" description="Response regulatory" evidence="6">
    <location>
        <begin position="10"/>
        <end position="128"/>
    </location>
</feature>
<dbReference type="PROSITE" id="PS50110">
    <property type="entry name" value="RESPONSE_REGULATORY"/>
    <property type="match status" value="1"/>
</dbReference>
<keyword evidence="1 4" id="KW-0597">Phosphoprotein</keyword>
<dbReference type="CDD" id="cd17535">
    <property type="entry name" value="REC_NarL-like"/>
    <property type="match status" value="1"/>
</dbReference>
<dbReference type="SUPFAM" id="SSF52172">
    <property type="entry name" value="CheY-like"/>
    <property type="match status" value="1"/>
</dbReference>
<dbReference type="SUPFAM" id="SSF46894">
    <property type="entry name" value="C-terminal effector domain of the bipartite response regulators"/>
    <property type="match status" value="1"/>
</dbReference>
<dbReference type="InterPro" id="IPR036388">
    <property type="entry name" value="WH-like_DNA-bd_sf"/>
</dbReference>
<reference evidence="7 8" key="1">
    <citation type="submission" date="2016-10" db="EMBL/GenBank/DDBJ databases">
        <authorList>
            <person name="Varghese N."/>
            <person name="Submissions S."/>
        </authorList>
    </citation>
    <scope>NUCLEOTIDE SEQUENCE [LARGE SCALE GENOMIC DNA]</scope>
    <source>
        <strain evidence="7 8">YR512</strain>
    </source>
</reference>
<evidence type="ECO:0000259" key="5">
    <source>
        <dbReference type="PROSITE" id="PS50043"/>
    </source>
</evidence>
<dbReference type="InterPro" id="IPR001789">
    <property type="entry name" value="Sig_transdc_resp-reg_receiver"/>
</dbReference>
<keyword evidence="3" id="KW-0238">DNA-binding</keyword>